<dbReference type="Proteomes" id="UP000073485">
    <property type="component" value="Unassembled WGS sequence"/>
</dbReference>
<feature type="compositionally biased region" description="Low complexity" evidence="1">
    <location>
        <begin position="118"/>
        <end position="152"/>
    </location>
</feature>
<dbReference type="InterPro" id="IPR032290">
    <property type="entry name" value="DUF4839"/>
</dbReference>
<feature type="region of interest" description="Disordered" evidence="1">
    <location>
        <begin position="115"/>
        <end position="153"/>
    </location>
</feature>
<evidence type="ECO:0000256" key="1">
    <source>
        <dbReference type="SAM" id="MobiDB-lite"/>
    </source>
</evidence>
<gene>
    <name evidence="3" type="ORF">ERS132410_00660</name>
</gene>
<evidence type="ECO:0000313" key="3">
    <source>
        <dbReference type="EMBL" id="CYU60903.1"/>
    </source>
</evidence>
<evidence type="ECO:0008006" key="5">
    <source>
        <dbReference type="Google" id="ProtNLM"/>
    </source>
</evidence>
<dbReference type="EMBL" id="FIGO01000003">
    <property type="protein sequence ID" value="CYU60903.1"/>
    <property type="molecule type" value="Genomic_DNA"/>
</dbReference>
<evidence type="ECO:0000313" key="4">
    <source>
        <dbReference type="Proteomes" id="UP000073485"/>
    </source>
</evidence>
<dbReference type="PROSITE" id="PS51257">
    <property type="entry name" value="PROKAR_LIPOPROTEIN"/>
    <property type="match status" value="1"/>
</dbReference>
<dbReference type="Pfam" id="PF16127">
    <property type="entry name" value="DUF4839"/>
    <property type="match status" value="1"/>
</dbReference>
<dbReference type="RefSeq" id="WP_044752300.1">
    <property type="nucleotide sequence ID" value="NZ_CEHU01000017.1"/>
</dbReference>
<proteinExistence type="predicted"/>
<organism evidence="3 4">
    <name type="scientific">Streptococcus suis</name>
    <dbReference type="NCBI Taxonomy" id="1307"/>
    <lineage>
        <taxon>Bacteria</taxon>
        <taxon>Bacillati</taxon>
        <taxon>Bacillota</taxon>
        <taxon>Bacilli</taxon>
        <taxon>Lactobacillales</taxon>
        <taxon>Streptococcaceae</taxon>
        <taxon>Streptococcus</taxon>
    </lineage>
</organism>
<accession>A0A123SRN8</accession>
<name>A0A123SRN8_STRSU</name>
<protein>
    <recommendedName>
        <fullName evidence="5">DUF4839 domain-containing protein</fullName>
    </recommendedName>
</protein>
<feature type="signal peptide" evidence="2">
    <location>
        <begin position="1"/>
        <end position="20"/>
    </location>
</feature>
<reference evidence="3 4" key="1">
    <citation type="submission" date="2016-02" db="EMBL/GenBank/DDBJ databases">
        <authorList>
            <consortium name="Pathogen Informatics"/>
        </authorList>
    </citation>
    <scope>NUCLEOTIDE SEQUENCE [LARGE SCALE GENOMIC DNA]</scope>
    <source>
        <strain evidence="3 4">LSS48</strain>
    </source>
</reference>
<feature type="chain" id="PRO_5039177371" description="DUF4839 domain-containing protein" evidence="2">
    <location>
        <begin position="21"/>
        <end position="273"/>
    </location>
</feature>
<keyword evidence="2" id="KW-0732">Signal</keyword>
<dbReference type="AlphaFoldDB" id="A0A123SRN8"/>
<sequence>MLKKFLFLCLAFFASFSLVACGSSSEPTNTNKIAIPVGSSPEEADYQSVQKQLEDAGFENVSTQKIEDLTFGIFTKDGEVEKITVKGTDSFSEGDLFEKDTPITIHYHTFKNYDSSEESSASSSEESSSNLENSSSSSEQETSTSQTDSQEQVITSDNPEFSYILNNFDEAKTQEFVEKYKGQIVEFDGHVAYMHSHENYKTRFDFLLNVGDWEEGNYVGMMAFENLAFHELKFVDETDTVSTGTNLHIKARIINAAKKGQLIYLEPVELRSR</sequence>
<evidence type="ECO:0000256" key="2">
    <source>
        <dbReference type="SAM" id="SignalP"/>
    </source>
</evidence>